<dbReference type="Proteomes" id="UP000245634">
    <property type="component" value="Unassembled WGS sequence"/>
</dbReference>
<dbReference type="AlphaFoldDB" id="A0A316D6C1"/>
<dbReference type="EMBL" id="QGGL01000013">
    <property type="protein sequence ID" value="PWK09654.1"/>
    <property type="molecule type" value="Genomic_DNA"/>
</dbReference>
<dbReference type="InterPro" id="IPR037523">
    <property type="entry name" value="VOC_core"/>
</dbReference>
<dbReference type="PROSITE" id="PS51819">
    <property type="entry name" value="VOC"/>
    <property type="match status" value="1"/>
</dbReference>
<reference evidence="2 3" key="1">
    <citation type="submission" date="2018-05" db="EMBL/GenBank/DDBJ databases">
        <title>Genomic Encyclopedia of Type Strains, Phase IV (KMG-IV): sequencing the most valuable type-strain genomes for metagenomic binning, comparative biology and taxonomic classification.</title>
        <authorList>
            <person name="Goeker M."/>
        </authorList>
    </citation>
    <scope>NUCLEOTIDE SEQUENCE [LARGE SCALE GENOMIC DNA]</scope>
    <source>
        <strain evidence="2 3">DSM 18773</strain>
    </source>
</reference>
<dbReference type="SUPFAM" id="SSF54593">
    <property type="entry name" value="Glyoxalase/Bleomycin resistance protein/Dihydroxybiphenyl dioxygenase"/>
    <property type="match status" value="1"/>
</dbReference>
<dbReference type="Gene3D" id="3.10.180.10">
    <property type="entry name" value="2,3-Dihydroxybiphenyl 1,2-Dioxygenase, domain 1"/>
    <property type="match status" value="1"/>
</dbReference>
<protein>
    <recommendedName>
        <fullName evidence="1">VOC domain-containing protein</fullName>
    </recommendedName>
</protein>
<dbReference type="CDD" id="cd07247">
    <property type="entry name" value="SgaA_N_like"/>
    <property type="match status" value="1"/>
</dbReference>
<sequence>MSNLVAHFEITGKDGAKLQEYYANLFNWEINANNPMNYGLVNAGVGGGIGEGDQRVTVYVAVDDLQATLDKAVSLGGKVVQPITEIPGMVTLALFSDVEGNVIGLIKNQQ</sequence>
<dbReference type="InterPro" id="IPR052164">
    <property type="entry name" value="Anthracycline_SecMetBiosynth"/>
</dbReference>
<proteinExistence type="predicted"/>
<feature type="domain" description="VOC" evidence="1">
    <location>
        <begin position="4"/>
        <end position="108"/>
    </location>
</feature>
<evidence type="ECO:0000313" key="3">
    <source>
        <dbReference type="Proteomes" id="UP000245634"/>
    </source>
</evidence>
<evidence type="ECO:0000313" key="2">
    <source>
        <dbReference type="EMBL" id="PWK09654.1"/>
    </source>
</evidence>
<organism evidence="2 3">
    <name type="scientific">Tumebacillus permanentifrigoris</name>
    <dbReference type="NCBI Taxonomy" id="378543"/>
    <lineage>
        <taxon>Bacteria</taxon>
        <taxon>Bacillati</taxon>
        <taxon>Bacillota</taxon>
        <taxon>Bacilli</taxon>
        <taxon>Bacillales</taxon>
        <taxon>Alicyclobacillaceae</taxon>
        <taxon>Tumebacillus</taxon>
    </lineage>
</organism>
<gene>
    <name evidence="2" type="ORF">C7459_11389</name>
</gene>
<accession>A0A316D6C1</accession>
<dbReference type="PANTHER" id="PTHR33993:SF2">
    <property type="entry name" value="VOC DOMAIN-CONTAINING PROTEIN"/>
    <property type="match status" value="1"/>
</dbReference>
<keyword evidence="3" id="KW-1185">Reference proteome</keyword>
<dbReference type="RefSeq" id="WP_109690160.1">
    <property type="nucleotide sequence ID" value="NZ_QGGL01000013.1"/>
</dbReference>
<dbReference type="InterPro" id="IPR029068">
    <property type="entry name" value="Glyas_Bleomycin-R_OHBP_Dase"/>
</dbReference>
<comment type="caution">
    <text evidence="2">The sequence shown here is derived from an EMBL/GenBank/DDBJ whole genome shotgun (WGS) entry which is preliminary data.</text>
</comment>
<evidence type="ECO:0000259" key="1">
    <source>
        <dbReference type="PROSITE" id="PS51819"/>
    </source>
</evidence>
<dbReference type="OrthoDB" id="9804235at2"/>
<name>A0A316D6C1_9BACL</name>
<dbReference type="PANTHER" id="PTHR33993">
    <property type="entry name" value="GLYOXALASE-RELATED"/>
    <property type="match status" value="1"/>
</dbReference>